<feature type="region of interest" description="Disordered" evidence="1">
    <location>
        <begin position="134"/>
        <end position="154"/>
    </location>
</feature>
<accession>A0A6J1INX4</accession>
<evidence type="ECO:0000313" key="3">
    <source>
        <dbReference type="RefSeq" id="XP_022977058.1"/>
    </source>
</evidence>
<keyword evidence="2" id="KW-1185">Reference proteome</keyword>
<dbReference type="PANTHER" id="PTHR37613">
    <property type="entry name" value="DUF4378 DOMAIN PROTEIN"/>
    <property type="match status" value="1"/>
</dbReference>
<organism evidence="2 3">
    <name type="scientific">Cucurbita maxima</name>
    <name type="common">Pumpkin</name>
    <name type="synonym">Winter squash</name>
    <dbReference type="NCBI Taxonomy" id="3661"/>
    <lineage>
        <taxon>Eukaryota</taxon>
        <taxon>Viridiplantae</taxon>
        <taxon>Streptophyta</taxon>
        <taxon>Embryophyta</taxon>
        <taxon>Tracheophyta</taxon>
        <taxon>Spermatophyta</taxon>
        <taxon>Magnoliopsida</taxon>
        <taxon>eudicotyledons</taxon>
        <taxon>Gunneridae</taxon>
        <taxon>Pentapetalae</taxon>
        <taxon>rosids</taxon>
        <taxon>fabids</taxon>
        <taxon>Cucurbitales</taxon>
        <taxon>Cucurbitaceae</taxon>
        <taxon>Cucurbiteae</taxon>
        <taxon>Cucurbita</taxon>
    </lineage>
</organism>
<evidence type="ECO:0000313" key="2">
    <source>
        <dbReference type="Proteomes" id="UP000504608"/>
    </source>
</evidence>
<dbReference type="PANTHER" id="PTHR37613:SF4">
    <property type="entry name" value="DUF4378 DOMAIN-CONTAINING PROTEIN"/>
    <property type="match status" value="1"/>
</dbReference>
<dbReference type="RefSeq" id="XP_022977058.1">
    <property type="nucleotide sequence ID" value="XM_023121290.1"/>
</dbReference>
<sequence>MFLFHSPFVFQPHFFIESMTPRSPLRQLLQEQQEPFELEDYLFEREYYSRKSSSRGSGFACSGGKLDGVMKFGKGLVEINKMLRNSCKKLLSIHRKQQQTKDLGENGWFFSVSCKRVAESDNFLSPCSFQKTLSSDNEQPSPYPANSSSSDTSGALEPCNLQVLKDMKTGKTSLIRARPNNGIPLQKQVSEDSILSATLLQLLLCSAATEKTSGTETAELQELVTSSPAAQLMIPKRVIHQTKQLLFDCVSEVVATHSKKGSRKARRLICAREANRKEANLSNLVCSDYLFSAAEWRDFKPQKQLIGTEIGEFIVQEIIKEAVTELIDNLWPSTLWLNYTKIPTHRFARFNRPKKGILDQTLDDNQ</sequence>
<reference evidence="3" key="1">
    <citation type="submission" date="2025-08" db="UniProtKB">
        <authorList>
            <consortium name="RefSeq"/>
        </authorList>
    </citation>
    <scope>IDENTIFICATION</scope>
    <source>
        <tissue evidence="3">Young leaves</tissue>
    </source>
</reference>
<dbReference type="OrthoDB" id="691329at2759"/>
<dbReference type="KEGG" id="cmax:111477240"/>
<gene>
    <name evidence="3" type="primary">LOC111477240</name>
</gene>
<dbReference type="GeneID" id="111477240"/>
<dbReference type="Proteomes" id="UP000504608">
    <property type="component" value="Unplaced"/>
</dbReference>
<name>A0A6J1INX4_CUCMA</name>
<protein>
    <submittedName>
        <fullName evidence="3">Uncharacterized protein LOC111477240</fullName>
    </submittedName>
</protein>
<dbReference type="AlphaFoldDB" id="A0A6J1INX4"/>
<evidence type="ECO:0000256" key="1">
    <source>
        <dbReference type="SAM" id="MobiDB-lite"/>
    </source>
</evidence>
<proteinExistence type="predicted"/>
<feature type="compositionally biased region" description="Polar residues" evidence="1">
    <location>
        <begin position="134"/>
        <end position="153"/>
    </location>
</feature>